<name>A0ABN3V2C0_9ACTN</name>
<accession>A0ABN3V2C0</accession>
<organism evidence="2 3">
    <name type="scientific">Streptomyces virens</name>
    <dbReference type="NCBI Taxonomy" id="285572"/>
    <lineage>
        <taxon>Bacteria</taxon>
        <taxon>Bacillati</taxon>
        <taxon>Actinomycetota</taxon>
        <taxon>Actinomycetes</taxon>
        <taxon>Kitasatosporales</taxon>
        <taxon>Streptomycetaceae</taxon>
        <taxon>Streptomyces</taxon>
    </lineage>
</organism>
<proteinExistence type="predicted"/>
<comment type="caution">
    <text evidence="2">The sequence shown here is derived from an EMBL/GenBank/DDBJ whole genome shotgun (WGS) entry which is preliminary data.</text>
</comment>
<dbReference type="EMBL" id="BAAAUH010000199">
    <property type="protein sequence ID" value="GAA2775780.1"/>
    <property type="molecule type" value="Genomic_DNA"/>
</dbReference>
<evidence type="ECO:0000313" key="3">
    <source>
        <dbReference type="Proteomes" id="UP001501866"/>
    </source>
</evidence>
<reference evidence="2 3" key="1">
    <citation type="journal article" date="2019" name="Int. J. Syst. Evol. Microbiol.">
        <title>The Global Catalogue of Microorganisms (GCM) 10K type strain sequencing project: providing services to taxonomists for standard genome sequencing and annotation.</title>
        <authorList>
            <consortium name="The Broad Institute Genomics Platform"/>
            <consortium name="The Broad Institute Genome Sequencing Center for Infectious Disease"/>
            <person name="Wu L."/>
            <person name="Ma J."/>
        </authorList>
    </citation>
    <scope>NUCLEOTIDE SEQUENCE [LARGE SCALE GENOMIC DNA]</scope>
    <source>
        <strain evidence="2 3">JCM 9095</strain>
    </source>
</reference>
<evidence type="ECO:0000256" key="1">
    <source>
        <dbReference type="SAM" id="Phobius"/>
    </source>
</evidence>
<feature type="transmembrane region" description="Helical" evidence="1">
    <location>
        <begin position="34"/>
        <end position="55"/>
    </location>
</feature>
<dbReference type="Proteomes" id="UP001501866">
    <property type="component" value="Unassembled WGS sequence"/>
</dbReference>
<keyword evidence="1" id="KW-1133">Transmembrane helix</keyword>
<keyword evidence="1" id="KW-0472">Membrane</keyword>
<keyword evidence="3" id="KW-1185">Reference proteome</keyword>
<protein>
    <submittedName>
        <fullName evidence="2">Uncharacterized protein</fullName>
    </submittedName>
</protein>
<sequence length="58" mass="6143">MTEQDAVEADRVEELKAEVANLKSQHRGLVRSRAIWALIAGSTGLYAGYLIGVVAGGT</sequence>
<evidence type="ECO:0000313" key="2">
    <source>
        <dbReference type="EMBL" id="GAA2775780.1"/>
    </source>
</evidence>
<keyword evidence="1" id="KW-0812">Transmembrane</keyword>
<gene>
    <name evidence="2" type="ORF">GCM10010451_68650</name>
</gene>